<gene>
    <name evidence="3" type="ORF">E4U43_002102</name>
</gene>
<feature type="coiled-coil region" evidence="1">
    <location>
        <begin position="470"/>
        <end position="497"/>
    </location>
</feature>
<feature type="compositionally biased region" description="Polar residues" evidence="2">
    <location>
        <begin position="143"/>
        <end position="169"/>
    </location>
</feature>
<sequence>MLSSPSRTPIQGHNDLCSSSERVPRSTGGDLKILVESHSSAAPAAAAPEEPRSICPEPYSTLEQQQSAILGHHSTSDGVNDESLVSPTSNYIPVSLPLRAQGRMTHLTGDKLSTDSPEPSSPRPGSWYTRRNKNNAPQHVEIPSSTTGDTASTRYRTSSSMTAITSKSASGDARIKAVTSPSTSRFSFFSMAGFKGPTTTSPVLVPRDDELINLDIDAALFSTGTVQHGESVPPAAFKNFHMNAAGLLRKFQSAYQDKAIACQELRAERDSQQDEKLELETRAAYLKMQLDEMARKASETEFIMQALLQELNQEKKLRLQEKASRESVVLSSGTSTMSEDLGAEDDQRRKHHRHSAGTMKSDDAGFDTDEESIDQLSLFSRPRSPTLAAGNPLDGSSTYSGTILSNVHVPQVTKLSVLEPPRSAKQAQPQQVSTFQKLMKGISGDSTKRESTYGCQNCQGQDASVAWDTASLLQNENKGLKERVSDLEAVIEGALDAVMGVKL</sequence>
<dbReference type="Proteomes" id="UP000748025">
    <property type="component" value="Unassembled WGS sequence"/>
</dbReference>
<feature type="region of interest" description="Disordered" evidence="2">
    <location>
        <begin position="108"/>
        <end position="170"/>
    </location>
</feature>
<name>A0A9P7N8S9_9HYPO</name>
<keyword evidence="1" id="KW-0175">Coiled coil</keyword>
<feature type="compositionally biased region" description="Polar residues" evidence="2">
    <location>
        <begin position="329"/>
        <end position="338"/>
    </location>
</feature>
<protein>
    <submittedName>
        <fullName evidence="3">Uncharacterized protein</fullName>
    </submittedName>
</protein>
<organism evidence="3 4">
    <name type="scientific">Claviceps pusilla</name>
    <dbReference type="NCBI Taxonomy" id="123648"/>
    <lineage>
        <taxon>Eukaryota</taxon>
        <taxon>Fungi</taxon>
        <taxon>Dikarya</taxon>
        <taxon>Ascomycota</taxon>
        <taxon>Pezizomycotina</taxon>
        <taxon>Sordariomycetes</taxon>
        <taxon>Hypocreomycetidae</taxon>
        <taxon>Hypocreales</taxon>
        <taxon>Clavicipitaceae</taxon>
        <taxon>Claviceps</taxon>
    </lineage>
</organism>
<dbReference type="OrthoDB" id="5377009at2759"/>
<reference evidence="3" key="1">
    <citation type="journal article" date="2020" name="bioRxiv">
        <title>Whole genome comparisons of ergot fungi reveals the divergence and evolution of species within the genus Claviceps are the result of varying mechanisms driving genome evolution and host range expansion.</title>
        <authorList>
            <person name="Wyka S.A."/>
            <person name="Mondo S.J."/>
            <person name="Liu M."/>
            <person name="Dettman J."/>
            <person name="Nalam V."/>
            <person name="Broders K.D."/>
        </authorList>
    </citation>
    <scope>NUCLEOTIDE SEQUENCE</scope>
    <source>
        <strain evidence="3">CCC 602</strain>
    </source>
</reference>
<dbReference type="EMBL" id="SRPW01001723">
    <property type="protein sequence ID" value="KAG5999364.1"/>
    <property type="molecule type" value="Genomic_DNA"/>
</dbReference>
<feature type="coiled-coil region" evidence="1">
    <location>
        <begin position="255"/>
        <end position="282"/>
    </location>
</feature>
<evidence type="ECO:0000256" key="2">
    <source>
        <dbReference type="SAM" id="MobiDB-lite"/>
    </source>
</evidence>
<feature type="compositionally biased region" description="Polar residues" evidence="2">
    <location>
        <begin position="1"/>
        <end position="21"/>
    </location>
</feature>
<evidence type="ECO:0000313" key="4">
    <source>
        <dbReference type="Proteomes" id="UP000748025"/>
    </source>
</evidence>
<evidence type="ECO:0000256" key="1">
    <source>
        <dbReference type="SAM" id="Coils"/>
    </source>
</evidence>
<comment type="caution">
    <text evidence="3">The sequence shown here is derived from an EMBL/GenBank/DDBJ whole genome shotgun (WGS) entry which is preliminary data.</text>
</comment>
<evidence type="ECO:0000313" key="3">
    <source>
        <dbReference type="EMBL" id="KAG5999364.1"/>
    </source>
</evidence>
<dbReference type="AlphaFoldDB" id="A0A9P7N8S9"/>
<feature type="compositionally biased region" description="Low complexity" evidence="2">
    <location>
        <begin position="36"/>
        <end position="48"/>
    </location>
</feature>
<feature type="region of interest" description="Disordered" evidence="2">
    <location>
        <begin position="1"/>
        <end position="64"/>
    </location>
</feature>
<keyword evidence="4" id="KW-1185">Reference proteome</keyword>
<accession>A0A9P7N8S9</accession>
<feature type="region of interest" description="Disordered" evidence="2">
    <location>
        <begin position="320"/>
        <end position="367"/>
    </location>
</feature>
<proteinExistence type="predicted"/>